<name>A0A4R5DDE0_9ACTN</name>
<feature type="domain" description="Flavoprotein" evidence="1">
    <location>
        <begin position="14"/>
        <end position="125"/>
    </location>
</feature>
<sequence length="191" mass="20841">MGRDNVTDVSPVLYLVVTGAPLTRHVHHAVESGRAQGWRVAVVATDAALAWMDHDELERLDVPVLNEHRQPDTAKRLPRPDAVVLAPGTFNTINKLAAGIADTYALSVLCESLGARRHMVIVPFVSQSLAGHPAWTRSLATLRRAGAFLVDPRSGRLGFEEALESGTGDAVADAFRWDWALAPIRFEARYT</sequence>
<organism evidence="2 3">
    <name type="scientific">Jiangella asiatica</name>
    <dbReference type="NCBI Taxonomy" id="2530372"/>
    <lineage>
        <taxon>Bacteria</taxon>
        <taxon>Bacillati</taxon>
        <taxon>Actinomycetota</taxon>
        <taxon>Actinomycetes</taxon>
        <taxon>Jiangellales</taxon>
        <taxon>Jiangellaceae</taxon>
        <taxon>Jiangella</taxon>
    </lineage>
</organism>
<reference evidence="2 3" key="1">
    <citation type="submission" date="2019-03" db="EMBL/GenBank/DDBJ databases">
        <title>Draft genome sequences of novel Actinobacteria.</title>
        <authorList>
            <person name="Sahin N."/>
            <person name="Ay H."/>
            <person name="Saygin H."/>
        </authorList>
    </citation>
    <scope>NUCLEOTIDE SEQUENCE [LARGE SCALE GENOMIC DNA]</scope>
    <source>
        <strain evidence="2 3">5K138</strain>
    </source>
</reference>
<dbReference type="AlphaFoldDB" id="A0A4R5DDE0"/>
<dbReference type="GO" id="GO:0003824">
    <property type="term" value="F:catalytic activity"/>
    <property type="evidence" value="ECO:0007669"/>
    <property type="project" value="InterPro"/>
</dbReference>
<evidence type="ECO:0000313" key="3">
    <source>
        <dbReference type="Proteomes" id="UP000294739"/>
    </source>
</evidence>
<dbReference type="InterPro" id="IPR036551">
    <property type="entry name" value="Flavin_trans-like"/>
</dbReference>
<proteinExistence type="predicted"/>
<dbReference type="InterPro" id="IPR003382">
    <property type="entry name" value="Flavoprotein"/>
</dbReference>
<dbReference type="Gene3D" id="3.40.50.1950">
    <property type="entry name" value="Flavin prenyltransferase-like"/>
    <property type="match status" value="1"/>
</dbReference>
<accession>A0A4R5DDE0</accession>
<evidence type="ECO:0000259" key="1">
    <source>
        <dbReference type="Pfam" id="PF02441"/>
    </source>
</evidence>
<dbReference type="Proteomes" id="UP000294739">
    <property type="component" value="Unassembled WGS sequence"/>
</dbReference>
<comment type="caution">
    <text evidence="2">The sequence shown here is derived from an EMBL/GenBank/DDBJ whole genome shotgun (WGS) entry which is preliminary data.</text>
</comment>
<protein>
    <submittedName>
        <fullName evidence="2">Flavoprotein</fullName>
    </submittedName>
</protein>
<dbReference type="SUPFAM" id="SSF52507">
    <property type="entry name" value="Homo-oligomeric flavin-containing Cys decarboxylases, HFCD"/>
    <property type="match status" value="1"/>
</dbReference>
<dbReference type="OrthoDB" id="161343at2"/>
<dbReference type="EMBL" id="SMKZ01000017">
    <property type="protein sequence ID" value="TDE09684.1"/>
    <property type="molecule type" value="Genomic_DNA"/>
</dbReference>
<dbReference type="InParanoid" id="A0A4R5DDE0"/>
<dbReference type="Pfam" id="PF02441">
    <property type="entry name" value="Flavoprotein"/>
    <property type="match status" value="1"/>
</dbReference>
<keyword evidence="3" id="KW-1185">Reference proteome</keyword>
<gene>
    <name evidence="2" type="ORF">E1269_13730</name>
</gene>
<evidence type="ECO:0000313" key="2">
    <source>
        <dbReference type="EMBL" id="TDE09684.1"/>
    </source>
</evidence>